<keyword evidence="8" id="KW-0406">Ion transport</keyword>
<comment type="subcellular location">
    <subcellularLocation>
        <location evidence="1">Membrane</location>
        <topology evidence="1">Multi-pass membrane protein</topology>
    </subcellularLocation>
</comment>
<proteinExistence type="inferred from homology"/>
<accession>A0AAN6FU34</accession>
<dbReference type="GO" id="GO:0000293">
    <property type="term" value="F:ferric-chelate reductase activity"/>
    <property type="evidence" value="ECO:0007669"/>
    <property type="project" value="UniProtKB-ARBA"/>
</dbReference>
<gene>
    <name evidence="13" type="primary">FRP1_3</name>
    <name evidence="13" type="ORF">LTR82_004257</name>
</gene>
<feature type="domain" description="FAD-binding FR-type" evidence="12">
    <location>
        <begin position="301"/>
        <end position="435"/>
    </location>
</feature>
<dbReference type="GO" id="GO:0015677">
    <property type="term" value="P:copper ion import"/>
    <property type="evidence" value="ECO:0007669"/>
    <property type="project" value="TreeGrafter"/>
</dbReference>
<evidence type="ECO:0000313" key="13">
    <source>
        <dbReference type="EMBL" id="KAK0324552.1"/>
    </source>
</evidence>
<feature type="transmembrane region" description="Helical" evidence="11">
    <location>
        <begin position="54"/>
        <end position="72"/>
    </location>
</feature>
<evidence type="ECO:0000256" key="4">
    <source>
        <dbReference type="ARBA" id="ARBA00022692"/>
    </source>
</evidence>
<evidence type="ECO:0000256" key="10">
    <source>
        <dbReference type="ARBA" id="ARBA00023180"/>
    </source>
</evidence>
<dbReference type="InterPro" id="IPR013121">
    <property type="entry name" value="Fe_red_NAD-bd_6"/>
</dbReference>
<dbReference type="Pfam" id="PF01794">
    <property type="entry name" value="Ferric_reduct"/>
    <property type="match status" value="1"/>
</dbReference>
<dbReference type="InterPro" id="IPR017927">
    <property type="entry name" value="FAD-bd_FR_type"/>
</dbReference>
<comment type="caution">
    <text evidence="13">The sequence shown here is derived from an EMBL/GenBank/DDBJ whole genome shotgun (WGS) entry which is preliminary data.</text>
</comment>
<evidence type="ECO:0000256" key="7">
    <source>
        <dbReference type="ARBA" id="ARBA00023002"/>
    </source>
</evidence>
<comment type="similarity">
    <text evidence="2">Belongs to the ferric reductase (FRE) family.</text>
</comment>
<evidence type="ECO:0000256" key="1">
    <source>
        <dbReference type="ARBA" id="ARBA00004141"/>
    </source>
</evidence>
<dbReference type="InterPro" id="IPR013130">
    <property type="entry name" value="Fe3_Rdtase_TM_dom"/>
</dbReference>
<keyword evidence="10" id="KW-0325">Glycoprotein</keyword>
<organism evidence="13 14">
    <name type="scientific">Friedmanniomyces endolithicus</name>
    <dbReference type="NCBI Taxonomy" id="329885"/>
    <lineage>
        <taxon>Eukaryota</taxon>
        <taxon>Fungi</taxon>
        <taxon>Dikarya</taxon>
        <taxon>Ascomycota</taxon>
        <taxon>Pezizomycotina</taxon>
        <taxon>Dothideomycetes</taxon>
        <taxon>Dothideomycetidae</taxon>
        <taxon>Mycosphaerellales</taxon>
        <taxon>Teratosphaeriaceae</taxon>
        <taxon>Friedmanniomyces</taxon>
    </lineage>
</organism>
<keyword evidence="7" id="KW-0560">Oxidoreductase</keyword>
<dbReference type="CDD" id="cd06186">
    <property type="entry name" value="NOX_Duox_like_FAD_NADP"/>
    <property type="match status" value="1"/>
</dbReference>
<sequence length="617" mass="66914">MDMGTPMPMPVGSGLMLVDPSQFDLTNDTQAADFLGQMLDDSILQFDAQNYSRYFWYGIVGFIGVAAVYNLAWKGGLILRIRAAAANRPTPGALGRLGASIRSLCCVATYPQFTPSRAQSWFQLPPLGTLILLGGYFGFILALEYSNNDVPGAQYWTSLGVRAGWLAVAQVPLLILLAGKNNLIGLATGLSYERLNILHRWSSRGTLLMAVLHVGYQNAGWNQYGISSLEWSTDTCPPTGMGAFALLLWLNVSTLAPFRNFGYEFFVFQHLLTFFGFIIAIMLHLPSTALETRTYIWIPIGLYLFDRLVRTALIGWNNSRRMSTTVVPIDGEVTKICVSGSRVRKWGPGSFVLLSIPHYGIGQSHPATIASTPESHSGDLVFLLKARKGFTKKLLSSASASDFTLVTSSGDKNAHAKGESHRAFIDGSYGGTQGDFAAFDTVLLVAGSTGITYVLSILLDLATRASKQKLPLRRLELVWAVKRSLQSTWFSEEIEGAFTSLQAAGIEANLRIFVTGNDAFRDSAHSSGLSGDDGINLPEYTQEPRQEAQKSAKISCATVVTGRPAMKAIVPDLALQAQGELGVAVCGPLGLSTAVRNTVAVSMVKRPIYLHVEGFGW</sequence>
<evidence type="ECO:0000256" key="2">
    <source>
        <dbReference type="ARBA" id="ARBA00006278"/>
    </source>
</evidence>
<keyword evidence="6 11" id="KW-1133">Transmembrane helix</keyword>
<dbReference type="PANTHER" id="PTHR32361:SF9">
    <property type="entry name" value="FERRIC REDUCTASE TRANSMEMBRANE COMPONENT 3-RELATED"/>
    <property type="match status" value="1"/>
</dbReference>
<dbReference type="SFLD" id="SFLDG01168">
    <property type="entry name" value="Ferric_reductase_subgroup_(FRE"/>
    <property type="match status" value="1"/>
</dbReference>
<dbReference type="Gene3D" id="3.40.50.80">
    <property type="entry name" value="Nucleotide-binding domain of ferredoxin-NADP reductase (FNR) module"/>
    <property type="match status" value="1"/>
</dbReference>
<evidence type="ECO:0000259" key="12">
    <source>
        <dbReference type="PROSITE" id="PS51384"/>
    </source>
</evidence>
<dbReference type="EMBL" id="JASUXU010000009">
    <property type="protein sequence ID" value="KAK0324552.1"/>
    <property type="molecule type" value="Genomic_DNA"/>
</dbReference>
<dbReference type="SFLD" id="SFLDS00052">
    <property type="entry name" value="Ferric_Reductase_Domain"/>
    <property type="match status" value="1"/>
</dbReference>
<dbReference type="PROSITE" id="PS51384">
    <property type="entry name" value="FAD_FR"/>
    <property type="match status" value="1"/>
</dbReference>
<name>A0AAN6FU34_9PEZI</name>
<evidence type="ECO:0000256" key="9">
    <source>
        <dbReference type="ARBA" id="ARBA00023136"/>
    </source>
</evidence>
<dbReference type="SUPFAM" id="SSF52343">
    <property type="entry name" value="Ferredoxin reductase-like, C-terminal NADP-linked domain"/>
    <property type="match status" value="1"/>
</dbReference>
<dbReference type="Proteomes" id="UP001168146">
    <property type="component" value="Unassembled WGS sequence"/>
</dbReference>
<dbReference type="GO" id="GO:0006879">
    <property type="term" value="P:intracellular iron ion homeostasis"/>
    <property type="evidence" value="ECO:0007669"/>
    <property type="project" value="TreeGrafter"/>
</dbReference>
<dbReference type="GO" id="GO:0005886">
    <property type="term" value="C:plasma membrane"/>
    <property type="evidence" value="ECO:0007669"/>
    <property type="project" value="TreeGrafter"/>
</dbReference>
<dbReference type="InterPro" id="IPR051410">
    <property type="entry name" value="Ferric/Cupric_Reductase"/>
</dbReference>
<keyword evidence="3" id="KW-0813">Transport</keyword>
<evidence type="ECO:0000256" key="6">
    <source>
        <dbReference type="ARBA" id="ARBA00022989"/>
    </source>
</evidence>
<evidence type="ECO:0000256" key="8">
    <source>
        <dbReference type="ARBA" id="ARBA00023065"/>
    </source>
</evidence>
<keyword evidence="9 11" id="KW-0472">Membrane</keyword>
<evidence type="ECO:0000313" key="14">
    <source>
        <dbReference type="Proteomes" id="UP001168146"/>
    </source>
</evidence>
<evidence type="ECO:0000256" key="3">
    <source>
        <dbReference type="ARBA" id="ARBA00022448"/>
    </source>
</evidence>
<reference evidence="13" key="1">
    <citation type="submission" date="2021-12" db="EMBL/GenBank/DDBJ databases">
        <title>Black yeast isolated from Biological Soil Crust.</title>
        <authorList>
            <person name="Kurbessoian T."/>
        </authorList>
    </citation>
    <scope>NUCLEOTIDE SEQUENCE</scope>
    <source>
        <strain evidence="13">CCFEE 5208</strain>
    </source>
</reference>
<evidence type="ECO:0000256" key="11">
    <source>
        <dbReference type="SAM" id="Phobius"/>
    </source>
</evidence>
<evidence type="ECO:0000256" key="5">
    <source>
        <dbReference type="ARBA" id="ARBA00022982"/>
    </source>
</evidence>
<keyword evidence="5" id="KW-0249">Electron transport</keyword>
<dbReference type="Pfam" id="PF08030">
    <property type="entry name" value="NAD_binding_6"/>
    <property type="match status" value="1"/>
</dbReference>
<dbReference type="Pfam" id="PF08022">
    <property type="entry name" value="FAD_binding_8"/>
    <property type="match status" value="1"/>
</dbReference>
<dbReference type="GO" id="GO:0006826">
    <property type="term" value="P:iron ion transport"/>
    <property type="evidence" value="ECO:0007669"/>
    <property type="project" value="TreeGrafter"/>
</dbReference>
<dbReference type="AlphaFoldDB" id="A0AAN6FU34"/>
<dbReference type="PANTHER" id="PTHR32361">
    <property type="entry name" value="FERRIC/CUPRIC REDUCTASE TRANSMEMBRANE COMPONENT"/>
    <property type="match status" value="1"/>
</dbReference>
<dbReference type="InterPro" id="IPR013112">
    <property type="entry name" value="FAD-bd_8"/>
</dbReference>
<protein>
    <submittedName>
        <fullName evidence="13">Ferric-chelate reductase Frp1</fullName>
    </submittedName>
</protein>
<dbReference type="InterPro" id="IPR039261">
    <property type="entry name" value="FNR_nucleotide-bd"/>
</dbReference>
<keyword evidence="4 11" id="KW-0812">Transmembrane</keyword>
<feature type="transmembrane region" description="Helical" evidence="11">
    <location>
        <begin position="163"/>
        <end position="180"/>
    </location>
</feature>
<feature type="transmembrane region" description="Helical" evidence="11">
    <location>
        <begin position="124"/>
        <end position="143"/>
    </location>
</feature>
<feature type="transmembrane region" description="Helical" evidence="11">
    <location>
        <begin position="265"/>
        <end position="283"/>
    </location>
</feature>